<name>A0AAE0YQC4_9GAST</name>
<dbReference type="Pfam" id="PF17919">
    <property type="entry name" value="RT_RNaseH_2"/>
    <property type="match status" value="1"/>
</dbReference>
<evidence type="ECO:0000259" key="2">
    <source>
        <dbReference type="PROSITE" id="PS50878"/>
    </source>
</evidence>
<dbReference type="InterPro" id="IPR000477">
    <property type="entry name" value="RT_dom"/>
</dbReference>
<dbReference type="AlphaFoldDB" id="A0AAE0YQC4"/>
<dbReference type="Gene3D" id="3.10.10.10">
    <property type="entry name" value="HIV Type 1 Reverse Transcriptase, subunit A, domain 1"/>
    <property type="match status" value="1"/>
</dbReference>
<reference evidence="3" key="1">
    <citation type="journal article" date="2023" name="G3 (Bethesda)">
        <title>A reference genome for the long-term kleptoplast-retaining sea slug Elysia crispata morphotype clarki.</title>
        <authorList>
            <person name="Eastman K.E."/>
            <person name="Pendleton A.L."/>
            <person name="Shaikh M.A."/>
            <person name="Suttiyut T."/>
            <person name="Ogas R."/>
            <person name="Tomko P."/>
            <person name="Gavelis G."/>
            <person name="Widhalm J.R."/>
            <person name="Wisecaver J.H."/>
        </authorList>
    </citation>
    <scope>NUCLEOTIDE SEQUENCE</scope>
    <source>
        <strain evidence="3">ECLA1</strain>
    </source>
</reference>
<protein>
    <recommendedName>
        <fullName evidence="2">Reverse transcriptase domain-containing protein</fullName>
    </recommendedName>
</protein>
<dbReference type="PANTHER" id="PTHR37984">
    <property type="entry name" value="PROTEIN CBG26694"/>
    <property type="match status" value="1"/>
</dbReference>
<dbReference type="InterPro" id="IPR050951">
    <property type="entry name" value="Retrovirus_Pol_polyprotein"/>
</dbReference>
<proteinExistence type="predicted"/>
<dbReference type="GO" id="GO:0003824">
    <property type="term" value="F:catalytic activity"/>
    <property type="evidence" value="ECO:0007669"/>
    <property type="project" value="UniProtKB-KW"/>
</dbReference>
<dbReference type="Proteomes" id="UP001283361">
    <property type="component" value="Unassembled WGS sequence"/>
</dbReference>
<feature type="domain" description="Reverse transcriptase" evidence="2">
    <location>
        <begin position="73"/>
        <end position="250"/>
    </location>
</feature>
<dbReference type="Gene3D" id="3.30.70.270">
    <property type="match status" value="2"/>
</dbReference>
<dbReference type="PROSITE" id="PS50878">
    <property type="entry name" value="RT_POL"/>
    <property type="match status" value="1"/>
</dbReference>
<dbReference type="CDD" id="cd01647">
    <property type="entry name" value="RT_LTR"/>
    <property type="match status" value="1"/>
</dbReference>
<dbReference type="InterPro" id="IPR043502">
    <property type="entry name" value="DNA/RNA_pol_sf"/>
</dbReference>
<dbReference type="InterPro" id="IPR043128">
    <property type="entry name" value="Rev_trsase/Diguanyl_cyclase"/>
</dbReference>
<gene>
    <name evidence="3" type="ORF">RRG08_006331</name>
</gene>
<accession>A0AAE0YQC4</accession>
<organism evidence="3 4">
    <name type="scientific">Elysia crispata</name>
    <name type="common">lettuce slug</name>
    <dbReference type="NCBI Taxonomy" id="231223"/>
    <lineage>
        <taxon>Eukaryota</taxon>
        <taxon>Metazoa</taxon>
        <taxon>Spiralia</taxon>
        <taxon>Lophotrochozoa</taxon>
        <taxon>Mollusca</taxon>
        <taxon>Gastropoda</taxon>
        <taxon>Heterobranchia</taxon>
        <taxon>Euthyneura</taxon>
        <taxon>Panpulmonata</taxon>
        <taxon>Sacoglossa</taxon>
        <taxon>Placobranchoidea</taxon>
        <taxon>Plakobranchidae</taxon>
        <taxon>Elysia</taxon>
    </lineage>
</organism>
<dbReference type="EMBL" id="JAWDGP010005687">
    <property type="protein sequence ID" value="KAK3753951.1"/>
    <property type="molecule type" value="Genomic_DNA"/>
</dbReference>
<dbReference type="CDD" id="cd09274">
    <property type="entry name" value="RNase_HI_RT_Ty3"/>
    <property type="match status" value="1"/>
</dbReference>
<dbReference type="FunFam" id="3.30.70.270:FF:000023">
    <property type="entry name" value="Pol"/>
    <property type="match status" value="1"/>
</dbReference>
<sequence length="549" mass="62527">MGLVKHIQEIQRPANFKPEEKKQIFGATGLLNTEPVQICMKENTEPYCLTTARRVPFPLEQKVKEELEKMEKADIIEKVTEPTDWCAPMVPVLKPNKKVRICVDFKKLNEAIKRPHCMLPNLDDIAPRMAGSSVFSTLDASSGFFQIPLEESSKKLTTFITPFGRYCFQRLPMGISLGPEVNQTKMKETLEGLPGCEVIMDYTIIFGTDIEDHDKKLAAVLDKIEKSGLKLNKVKCCFRQKEVKYFGHLIGEKGIKPNPEKVEAIIKLEAPTSMTELRSVCGMFNYMGKFVPQLATIMKPLTDLMKKSSHWSWGKQQQEAFNLIKEKISTATALAFYNPRKEIVVSADSSSYGLGAVLMQKVDDQLQPIAFASRILTDTEKGYAQIEKETLASVYACEKFENYLIGLDSFELQTDHKPLVPLIKTNDLDKTPARCQRLLMRRMRFNPVAVHVPEKDLVIADALSRHPQNHTIDEMELEENVQAYVDAIVESWPTSTPRLQTLRHETARDPELQKVSHYVMTGWPSKIPEDLQHYQQYQCSISSKWTFGF</sequence>
<keyword evidence="1" id="KW-0511">Multifunctional enzyme</keyword>
<keyword evidence="4" id="KW-1185">Reference proteome</keyword>
<dbReference type="InterPro" id="IPR041577">
    <property type="entry name" value="RT_RNaseH_2"/>
</dbReference>
<dbReference type="PANTHER" id="PTHR37984:SF5">
    <property type="entry name" value="PROTEIN NYNRIN-LIKE"/>
    <property type="match status" value="1"/>
</dbReference>
<dbReference type="Pfam" id="PF00078">
    <property type="entry name" value="RVT_1"/>
    <property type="match status" value="1"/>
</dbReference>
<evidence type="ECO:0000313" key="3">
    <source>
        <dbReference type="EMBL" id="KAK3753951.1"/>
    </source>
</evidence>
<dbReference type="SUPFAM" id="SSF56672">
    <property type="entry name" value="DNA/RNA polymerases"/>
    <property type="match status" value="1"/>
</dbReference>
<evidence type="ECO:0000256" key="1">
    <source>
        <dbReference type="ARBA" id="ARBA00023268"/>
    </source>
</evidence>
<comment type="caution">
    <text evidence="3">The sequence shown here is derived from an EMBL/GenBank/DDBJ whole genome shotgun (WGS) entry which is preliminary data.</text>
</comment>
<evidence type="ECO:0000313" key="4">
    <source>
        <dbReference type="Proteomes" id="UP001283361"/>
    </source>
</evidence>